<sequence length="256" mass="27845">MLNCKTVFITGAGSGIGAATARYFSDHGWFVGLYDLNLESVRTLSSDLGGNTCFAQLDVTVPDSVAAAFTHFAELTGGRLDVMVNNAGLFQDKPFVEADLEFLHLMMRVNMEGVVNCAQAAYPLLKTTSDSHLVNLGSGSSIYGIPSNAVYSSSKSFVQGLTEALRVEWEKDDITVNVVMPLYVATPMTEGVKLTHSKGSKMLTAEDIAAAVYEAGTTKGMYWVMPFKARLLFTLLRKMPSIWLHGFAKIYLSGKR</sequence>
<evidence type="ECO:0000256" key="2">
    <source>
        <dbReference type="ARBA" id="ARBA00023002"/>
    </source>
</evidence>
<name>A0A2N5X2N6_9GAMM</name>
<gene>
    <name evidence="4" type="ORF">C0039_10775</name>
</gene>
<comment type="caution">
    <text evidence="4">The sequence shown here is derived from an EMBL/GenBank/DDBJ whole genome shotgun (WGS) entry which is preliminary data.</text>
</comment>
<keyword evidence="2" id="KW-0560">Oxidoreductase</keyword>
<dbReference type="Pfam" id="PF00106">
    <property type="entry name" value="adh_short"/>
    <property type="match status" value="1"/>
</dbReference>
<dbReference type="SUPFAM" id="SSF51735">
    <property type="entry name" value="NAD(P)-binding Rossmann-fold domains"/>
    <property type="match status" value="1"/>
</dbReference>
<dbReference type="EMBL" id="PKUS01000011">
    <property type="protein sequence ID" value="PLW68751.1"/>
    <property type="molecule type" value="Genomic_DNA"/>
</dbReference>
<evidence type="ECO:0000313" key="5">
    <source>
        <dbReference type="Proteomes" id="UP000235005"/>
    </source>
</evidence>
<evidence type="ECO:0000256" key="1">
    <source>
        <dbReference type="ARBA" id="ARBA00006484"/>
    </source>
</evidence>
<dbReference type="OrthoDB" id="9787298at2"/>
<dbReference type="PANTHER" id="PTHR43669:SF3">
    <property type="entry name" value="ALCOHOL DEHYDROGENASE, PUTATIVE (AFU_ORTHOLOGUE AFUA_3G03445)-RELATED"/>
    <property type="match status" value="1"/>
</dbReference>
<dbReference type="Proteomes" id="UP000235005">
    <property type="component" value="Unassembled WGS sequence"/>
</dbReference>
<dbReference type="AlphaFoldDB" id="A0A2N5X2N6"/>
<dbReference type="InterPro" id="IPR036291">
    <property type="entry name" value="NAD(P)-bd_dom_sf"/>
</dbReference>
<comment type="similarity">
    <text evidence="1 3">Belongs to the short-chain dehydrogenases/reductases (SDR) family.</text>
</comment>
<dbReference type="Gene3D" id="3.40.50.720">
    <property type="entry name" value="NAD(P)-binding Rossmann-like Domain"/>
    <property type="match status" value="1"/>
</dbReference>
<proteinExistence type="inferred from homology"/>
<keyword evidence="5" id="KW-1185">Reference proteome</keyword>
<protein>
    <submittedName>
        <fullName evidence="4">KR domain-containing protein</fullName>
    </submittedName>
</protein>
<reference evidence="4 5" key="1">
    <citation type="submission" date="2018-01" db="EMBL/GenBank/DDBJ databases">
        <title>The draft genome sequence of Halioglobus lutimaris HF004.</title>
        <authorList>
            <person name="Du Z.-J."/>
            <person name="Shi M.-J."/>
        </authorList>
    </citation>
    <scope>NUCLEOTIDE SEQUENCE [LARGE SCALE GENOMIC DNA]</scope>
    <source>
        <strain evidence="4 5">HF004</strain>
    </source>
</reference>
<dbReference type="PRINTS" id="PR00080">
    <property type="entry name" value="SDRFAMILY"/>
</dbReference>
<dbReference type="RefSeq" id="WP_076001503.1">
    <property type="nucleotide sequence ID" value="NZ_PKUS01000011.1"/>
</dbReference>
<dbReference type="InterPro" id="IPR002347">
    <property type="entry name" value="SDR_fam"/>
</dbReference>
<organism evidence="4 5">
    <name type="scientific">Pseudohalioglobus lutimaris</name>
    <dbReference type="NCBI Taxonomy" id="1737061"/>
    <lineage>
        <taxon>Bacteria</taxon>
        <taxon>Pseudomonadati</taxon>
        <taxon>Pseudomonadota</taxon>
        <taxon>Gammaproteobacteria</taxon>
        <taxon>Cellvibrionales</taxon>
        <taxon>Halieaceae</taxon>
        <taxon>Pseudohalioglobus</taxon>
    </lineage>
</organism>
<evidence type="ECO:0000313" key="4">
    <source>
        <dbReference type="EMBL" id="PLW68751.1"/>
    </source>
</evidence>
<dbReference type="PANTHER" id="PTHR43669">
    <property type="entry name" value="5-KETO-D-GLUCONATE 5-REDUCTASE"/>
    <property type="match status" value="1"/>
</dbReference>
<dbReference type="InterPro" id="IPR020904">
    <property type="entry name" value="Sc_DH/Rdtase_CS"/>
</dbReference>
<dbReference type="GO" id="GO:0016491">
    <property type="term" value="F:oxidoreductase activity"/>
    <property type="evidence" value="ECO:0007669"/>
    <property type="project" value="UniProtKB-KW"/>
</dbReference>
<evidence type="ECO:0000256" key="3">
    <source>
        <dbReference type="RuleBase" id="RU000363"/>
    </source>
</evidence>
<dbReference type="PROSITE" id="PS00061">
    <property type="entry name" value="ADH_SHORT"/>
    <property type="match status" value="1"/>
</dbReference>
<dbReference type="PRINTS" id="PR00081">
    <property type="entry name" value="GDHRDH"/>
</dbReference>
<accession>A0A2N5X2N6</accession>